<keyword evidence="2" id="KW-1185">Reference proteome</keyword>
<feature type="region of interest" description="Disordered" evidence="1">
    <location>
        <begin position="116"/>
        <end position="139"/>
    </location>
</feature>
<feature type="compositionally biased region" description="Polar residues" evidence="1">
    <location>
        <begin position="128"/>
        <end position="137"/>
    </location>
</feature>
<dbReference type="RefSeq" id="XP_020649235.2">
    <property type="nucleotide sequence ID" value="XM_020793576.2"/>
</dbReference>
<reference evidence="3" key="2">
    <citation type="submission" date="2025-08" db="UniProtKB">
        <authorList>
            <consortium name="RefSeq"/>
        </authorList>
    </citation>
    <scope>IDENTIFICATION</scope>
</reference>
<protein>
    <submittedName>
        <fullName evidence="3">Uncharacterized protein isoform X2</fullName>
    </submittedName>
</protein>
<dbReference type="GeneID" id="110078920"/>
<gene>
    <name evidence="3" type="primary">LOC110078920</name>
</gene>
<organism evidence="2 3">
    <name type="scientific">Pogona vitticeps</name>
    <name type="common">central bearded dragon</name>
    <dbReference type="NCBI Taxonomy" id="103695"/>
    <lineage>
        <taxon>Eukaryota</taxon>
        <taxon>Metazoa</taxon>
        <taxon>Chordata</taxon>
        <taxon>Craniata</taxon>
        <taxon>Vertebrata</taxon>
        <taxon>Euteleostomi</taxon>
        <taxon>Lepidosauria</taxon>
        <taxon>Squamata</taxon>
        <taxon>Bifurcata</taxon>
        <taxon>Unidentata</taxon>
        <taxon>Episquamata</taxon>
        <taxon>Toxicofera</taxon>
        <taxon>Iguania</taxon>
        <taxon>Acrodonta</taxon>
        <taxon>Agamidae</taxon>
        <taxon>Amphibolurinae</taxon>
        <taxon>Pogona</taxon>
    </lineage>
</organism>
<accession>A0A6J0TQ53</accession>
<reference evidence="2" key="1">
    <citation type="submission" date="2025-05" db="UniProtKB">
        <authorList>
            <consortium name="RefSeq"/>
        </authorList>
    </citation>
    <scope>NUCLEOTIDE SEQUENCE [LARGE SCALE GENOMIC DNA]</scope>
</reference>
<dbReference type="Proteomes" id="UP001652642">
    <property type="component" value="Chromosome 1"/>
</dbReference>
<proteinExistence type="predicted"/>
<name>A0A6J0TQ53_9SAUR</name>
<dbReference type="AlphaFoldDB" id="A0A6J0TQ53"/>
<sequence>MDFASGLDCTEGLRHRFMQDIHHGPMDGFPGRDGHVAHQVGEQQKWRKCIKGAFNVMNTTGSQKLQKRSTSFRFKLSDSGGRFWEELSIQPDCSMNSLHDRSYRRTSSPVIHLSEELPEDESPAFQMPATQVSPSTRRQQDIEMEPTHAFERANGNLCREAGLNLPQRLHKSSEPLHSFDAFAEALGLIPDSSLLMDVEPSESADLTPNALLALLPQPLLAESDGDVTMEDETTIRKTKEIPVLERVGETLRQKKLRATQA</sequence>
<evidence type="ECO:0000313" key="3">
    <source>
        <dbReference type="RefSeq" id="XP_020649235.2"/>
    </source>
</evidence>
<evidence type="ECO:0000313" key="2">
    <source>
        <dbReference type="Proteomes" id="UP001652642"/>
    </source>
</evidence>
<evidence type="ECO:0000256" key="1">
    <source>
        <dbReference type="SAM" id="MobiDB-lite"/>
    </source>
</evidence>